<keyword evidence="2" id="KW-0812">Transmembrane</keyword>
<evidence type="ECO:0000256" key="1">
    <source>
        <dbReference type="SAM" id="MobiDB-lite"/>
    </source>
</evidence>
<evidence type="ECO:0000313" key="4">
    <source>
        <dbReference type="Ensembl" id="ENSMGAP00000015666.3"/>
    </source>
</evidence>
<organism evidence="4 5">
    <name type="scientific">Meleagris gallopavo</name>
    <name type="common">Wild turkey</name>
    <dbReference type="NCBI Taxonomy" id="9103"/>
    <lineage>
        <taxon>Eukaryota</taxon>
        <taxon>Metazoa</taxon>
        <taxon>Chordata</taxon>
        <taxon>Craniata</taxon>
        <taxon>Vertebrata</taxon>
        <taxon>Euteleostomi</taxon>
        <taxon>Archelosauria</taxon>
        <taxon>Archosauria</taxon>
        <taxon>Dinosauria</taxon>
        <taxon>Saurischia</taxon>
        <taxon>Theropoda</taxon>
        <taxon>Coelurosauria</taxon>
        <taxon>Aves</taxon>
        <taxon>Neognathae</taxon>
        <taxon>Galloanserae</taxon>
        <taxon>Galliformes</taxon>
        <taxon>Phasianidae</taxon>
        <taxon>Meleagridinae</taxon>
        <taxon>Meleagris</taxon>
    </lineage>
</organism>
<reference evidence="4 5" key="1">
    <citation type="journal article" date="2010" name="PLoS Biol.">
        <title>Multi-platform next-generation sequencing of the domestic turkey (Meleagris gallopavo): genome assembly and analysis.</title>
        <authorList>
            <person name="Dalloul R.A."/>
            <person name="Long J.A."/>
            <person name="Zimin A.V."/>
            <person name="Aslam L."/>
            <person name="Beal K."/>
            <person name="Blomberg L.A."/>
            <person name="Bouffard P."/>
            <person name="Burt D.W."/>
            <person name="Crasta O."/>
            <person name="Crooijmans R.P."/>
            <person name="Cooper K."/>
            <person name="Coulombe R.A."/>
            <person name="De S."/>
            <person name="Delany M.E."/>
            <person name="Dodgson J.B."/>
            <person name="Dong J.J."/>
            <person name="Evans C."/>
            <person name="Frederickson K.M."/>
            <person name="Flicek P."/>
            <person name="Florea L."/>
            <person name="Folkerts O."/>
            <person name="Groenen M.A."/>
            <person name="Harkins T.T."/>
            <person name="Herrero J."/>
            <person name="Hoffmann S."/>
            <person name="Megens H.J."/>
            <person name="Jiang A."/>
            <person name="de Jong P."/>
            <person name="Kaiser P."/>
            <person name="Kim H."/>
            <person name="Kim K.W."/>
            <person name="Kim S."/>
            <person name="Langenberger D."/>
            <person name="Lee M.K."/>
            <person name="Lee T."/>
            <person name="Mane S."/>
            <person name="Marcais G."/>
            <person name="Marz M."/>
            <person name="McElroy A.P."/>
            <person name="Modise T."/>
            <person name="Nefedov M."/>
            <person name="Notredame C."/>
            <person name="Paton I.R."/>
            <person name="Payne W.S."/>
            <person name="Pertea G."/>
            <person name="Prickett D."/>
            <person name="Puiu D."/>
            <person name="Qioa D."/>
            <person name="Raineri E."/>
            <person name="Ruffier M."/>
            <person name="Salzberg S.L."/>
            <person name="Schatz M.C."/>
            <person name="Scheuring C."/>
            <person name="Schmidt C.J."/>
            <person name="Schroeder S."/>
            <person name="Searle S.M."/>
            <person name="Smith E.J."/>
            <person name="Smith J."/>
            <person name="Sonstegard T.S."/>
            <person name="Stadler P.F."/>
            <person name="Tafer H."/>
            <person name="Tu Z.J."/>
            <person name="Van Tassell C.P."/>
            <person name="Vilella A.J."/>
            <person name="Williams K.P."/>
            <person name="Yorke J.A."/>
            <person name="Zhang L."/>
            <person name="Zhang H.B."/>
            <person name="Zhang X."/>
            <person name="Zhang Y."/>
            <person name="Reed K.M."/>
        </authorList>
    </citation>
    <scope>NUCLEOTIDE SEQUENCE [LARGE SCALE GENOMIC DNA]</scope>
</reference>
<dbReference type="InterPro" id="IPR028030">
    <property type="entry name" value="DUF4592"/>
</dbReference>
<dbReference type="Bgee" id="ENSMGAG00000014783">
    <property type="expression patterns" value="Expressed in ileum and 8 other cell types or tissues"/>
</dbReference>
<feature type="compositionally biased region" description="Basic and acidic residues" evidence="1">
    <location>
        <begin position="872"/>
        <end position="896"/>
    </location>
</feature>
<dbReference type="PANTHER" id="PTHR47743">
    <property type="entry name" value="KIAA1210 / KIAA1211 FAMILY MEMBER"/>
    <property type="match status" value="1"/>
</dbReference>
<feature type="region of interest" description="Disordered" evidence="1">
    <location>
        <begin position="91"/>
        <end position="112"/>
    </location>
</feature>
<dbReference type="Ensembl" id="ENSMGAT00000016625.3">
    <property type="protein sequence ID" value="ENSMGAP00000015666.3"/>
    <property type="gene ID" value="ENSMGAG00000014783.3"/>
</dbReference>
<feature type="compositionally biased region" description="Basic residues" evidence="1">
    <location>
        <begin position="343"/>
        <end position="363"/>
    </location>
</feature>
<dbReference type="Pfam" id="PF15262">
    <property type="entry name" value="DUF4592"/>
    <property type="match status" value="1"/>
</dbReference>
<feature type="region of interest" description="Disordered" evidence="1">
    <location>
        <begin position="262"/>
        <end position="388"/>
    </location>
</feature>
<gene>
    <name evidence="4" type="primary">CRACDL</name>
</gene>
<feature type="compositionally biased region" description="Basic and acidic residues" evidence="1">
    <location>
        <begin position="944"/>
        <end position="969"/>
    </location>
</feature>
<feature type="region of interest" description="Disordered" evidence="1">
    <location>
        <begin position="706"/>
        <end position="772"/>
    </location>
</feature>
<dbReference type="InParanoid" id="G1NPK2"/>
<feature type="compositionally biased region" description="Polar residues" evidence="1">
    <location>
        <begin position="861"/>
        <end position="871"/>
    </location>
</feature>
<name>G1NPK2_MELGA</name>
<feature type="compositionally biased region" description="Polar residues" evidence="1">
    <location>
        <begin position="364"/>
        <end position="375"/>
    </location>
</feature>
<reference evidence="4" key="2">
    <citation type="submission" date="2025-08" db="UniProtKB">
        <authorList>
            <consortium name="Ensembl"/>
        </authorList>
    </citation>
    <scope>IDENTIFICATION</scope>
</reference>
<feature type="domain" description="DUF4592" evidence="3">
    <location>
        <begin position="215"/>
        <end position="359"/>
    </location>
</feature>
<protein>
    <submittedName>
        <fullName evidence="4">CRACD like</fullName>
    </submittedName>
</protein>
<evidence type="ECO:0000259" key="3">
    <source>
        <dbReference type="Pfam" id="PF15262"/>
    </source>
</evidence>
<keyword evidence="5" id="KW-1185">Reference proteome</keyword>
<evidence type="ECO:0000256" key="2">
    <source>
        <dbReference type="SAM" id="Phobius"/>
    </source>
</evidence>
<feature type="compositionally biased region" description="Polar residues" evidence="1">
    <location>
        <begin position="1003"/>
        <end position="1019"/>
    </location>
</feature>
<dbReference type="GeneTree" id="ENSGT00940000161984"/>
<keyword evidence="2" id="KW-1133">Transmembrane helix</keyword>
<reference evidence="4" key="3">
    <citation type="submission" date="2025-09" db="UniProtKB">
        <authorList>
            <consortium name="Ensembl"/>
        </authorList>
    </citation>
    <scope>IDENTIFICATION</scope>
</reference>
<feature type="transmembrane region" description="Helical" evidence="2">
    <location>
        <begin position="6"/>
        <end position="26"/>
    </location>
</feature>
<feature type="region of interest" description="Disordered" evidence="1">
    <location>
        <begin position="214"/>
        <end position="248"/>
    </location>
</feature>
<dbReference type="HOGENOM" id="CLU_311439_0_0_1"/>
<evidence type="ECO:0000313" key="5">
    <source>
        <dbReference type="Proteomes" id="UP000001645"/>
    </source>
</evidence>
<dbReference type="PANTHER" id="PTHR47743:SF1">
    <property type="entry name" value="CRACD-LIKE PROTEIN"/>
    <property type="match status" value="1"/>
</dbReference>
<proteinExistence type="predicted"/>
<accession>G1NPK2</accession>
<feature type="region of interest" description="Disordered" evidence="1">
    <location>
        <begin position="836"/>
        <end position="1040"/>
    </location>
</feature>
<sequence>MHGFGSGVAVVVSHVSFCAFFLDFFIQTMDFWISRDLHLAYQDAPTICARVHSAGSRAVLICASYTCWRGTWGREKRFLLITSSDCHMSSSRTMDPKVRETEGYGEDNSGKKKSKFKSFKKFFVKKKRKETSSGNSSLKLFQSTSDVVASHDMHASFDSEDEHEAHKGIMGSRALSHDSIFIPDIGQEPARPVRVFSQENVSDRIRALQMKLQPTMKLGPPPPFGYHAKRTDDAGTSSEDDGLPRSPPEISLFQEILSSGTTTRFSDSHKHLSSLSLAGTGSEEEEQVTLGPHSRSRSTDGQLYPRHGSAKMKSPHDSDSSISPAANFETPPELSSCLDNSAAKHKLLIKPRKQRSSKMRRFSQRTQSESLTDLSCTPEEEEDDEKEMRADLPDAVFKTSDQEVPCGTSAAQDVASWQKSRMPEDLPPASRLAVTQPISESAVAQEALLPENEPKGFQPMMDTCVKTECLLLSEGKGSTTSLNSAPDREVQKPKDSSAALVLLSGDVSSNVSTSTLNKGNKELPSVFSAHEIPSEEDISTGQNNNICLEGLEENIQSDDQVPVEMSCNKESKKVVAVPSESSKQFFIGSFQPTDSFHVSHPSSSSQVGSYASQSLEKAKTVQEAAASDKENSQSLVHKEEILGKKNETTANELNALRKFSVSSARERPKTRSLHFPEGSLYENPLNTRFFLSNVNISLKNDKLSKDLQKGSDVEDRKSSDRNQALLPESDSENMGQSTEILADGGSPAVDAVPVQSDSSAVSPNQQSCEDKNPFQVKLRSTSLSLKYRDHLSSESKGIKRYSAEFNLENQGLTLFLKDDKAEIKKTADTNIDGSLHEKIKSKAKSSEQLSSKPPLPKKPVFQNTTVPNTNASKEKQDKTIHAPESRNEERDMEKRTNPSKVPERSVSLVIAGDSRREPDSPTEPAWITIARQKQWGMQQEQELDGEKPVTPDTKSDTEKQNKEKERTEGSVKQQWSKPSHLAPKTTSEEQKKESKSEAKEPLTGTNSLTHFVSVAQSSAPGDKDEISHLKKASPAAPDQPLWMELAKKKSQAWSDMPQIIK</sequence>
<dbReference type="OrthoDB" id="9944945at2759"/>
<dbReference type="AlphaFoldDB" id="G1NPK2"/>
<feature type="compositionally biased region" description="Basic and acidic residues" evidence="1">
    <location>
        <begin position="706"/>
        <end position="720"/>
    </location>
</feature>
<dbReference type="Proteomes" id="UP000001645">
    <property type="component" value="Chromosome 1"/>
</dbReference>
<feature type="compositionally biased region" description="Basic and acidic residues" evidence="1">
    <location>
        <begin position="986"/>
        <end position="1000"/>
    </location>
</feature>
<dbReference type="InterPro" id="IPR026713">
    <property type="entry name" value="CRACD-like"/>
</dbReference>
<feature type="compositionally biased region" description="Polar residues" evidence="1">
    <location>
        <begin position="755"/>
        <end position="767"/>
    </location>
</feature>
<keyword evidence="2" id="KW-0472">Membrane</keyword>